<comment type="caution">
    <text evidence="6">The sequence shown here is derived from an EMBL/GenBank/DDBJ whole genome shotgun (WGS) entry which is preliminary data.</text>
</comment>
<dbReference type="GO" id="GO:0008932">
    <property type="term" value="F:lytic endotransglycosylase activity"/>
    <property type="evidence" value="ECO:0007669"/>
    <property type="project" value="UniProtKB-UniRule"/>
</dbReference>
<dbReference type="Gene3D" id="2.40.40.10">
    <property type="entry name" value="RlpA-like domain"/>
    <property type="match status" value="1"/>
</dbReference>
<evidence type="ECO:0000256" key="2">
    <source>
        <dbReference type="ARBA" id="ARBA00023316"/>
    </source>
</evidence>
<dbReference type="RefSeq" id="WP_104521443.1">
    <property type="nucleotide sequence ID" value="NZ_NHRY01000244.1"/>
</dbReference>
<evidence type="ECO:0000256" key="4">
    <source>
        <dbReference type="RuleBase" id="RU003495"/>
    </source>
</evidence>
<dbReference type="OrthoDB" id="9779128at2"/>
<keyword evidence="2 3" id="KW-0961">Cell wall biogenesis/degradation</keyword>
<dbReference type="InterPro" id="IPR012997">
    <property type="entry name" value="RplA"/>
</dbReference>
<dbReference type="InterPro" id="IPR036908">
    <property type="entry name" value="RlpA-like_sf"/>
</dbReference>
<accession>A0A2S6N1B1</accession>
<protein>
    <recommendedName>
        <fullName evidence="3">Endolytic peptidoglycan transglycosylase RlpA</fullName>
        <ecNumber evidence="3">4.2.2.-</ecNumber>
    </recommendedName>
</protein>
<evidence type="ECO:0000313" key="7">
    <source>
        <dbReference type="Proteomes" id="UP000239724"/>
    </source>
</evidence>
<dbReference type="PANTHER" id="PTHR34183">
    <property type="entry name" value="ENDOLYTIC PEPTIDOGLYCAN TRANSGLYCOSYLASE RLPA"/>
    <property type="match status" value="1"/>
</dbReference>
<dbReference type="EC" id="4.2.2.-" evidence="3"/>
<dbReference type="HAMAP" id="MF_02071">
    <property type="entry name" value="RlpA"/>
    <property type="match status" value="1"/>
</dbReference>
<evidence type="ECO:0000259" key="5">
    <source>
        <dbReference type="Pfam" id="PF03330"/>
    </source>
</evidence>
<dbReference type="NCBIfam" id="TIGR00413">
    <property type="entry name" value="rlpA"/>
    <property type="match status" value="1"/>
</dbReference>
<comment type="similarity">
    <text evidence="3 4">Belongs to the RlpA family.</text>
</comment>
<proteinExistence type="inferred from homology"/>
<dbReference type="Proteomes" id="UP000239724">
    <property type="component" value="Unassembled WGS sequence"/>
</dbReference>
<dbReference type="CDD" id="cd22268">
    <property type="entry name" value="DPBB_RlpA-like"/>
    <property type="match status" value="1"/>
</dbReference>
<feature type="domain" description="RlpA-like protein double-psi beta-barrel" evidence="5">
    <location>
        <begin position="51"/>
        <end position="137"/>
    </location>
</feature>
<feature type="chain" id="PRO_5015792822" description="Endolytic peptidoglycan transglycosylase RlpA" evidence="3">
    <location>
        <begin position="20"/>
        <end position="141"/>
    </location>
</feature>
<dbReference type="SUPFAM" id="SSF50685">
    <property type="entry name" value="Barwin-like endoglucanases"/>
    <property type="match status" value="1"/>
</dbReference>
<name>A0A2S6N1B1_RHOGL</name>
<dbReference type="InterPro" id="IPR009009">
    <property type="entry name" value="RlpA-like_DPBB"/>
</dbReference>
<reference evidence="6 7" key="1">
    <citation type="journal article" date="2018" name="Arch. Microbiol.">
        <title>New insights into the metabolic potential of the phototrophic purple bacterium Rhodopila globiformis DSM 161(T) from its draft genome sequence and evidence for a vanadium-dependent nitrogenase.</title>
        <authorList>
            <person name="Imhoff J.F."/>
            <person name="Rahn T."/>
            <person name="Kunzel S."/>
            <person name="Neulinger S.C."/>
        </authorList>
    </citation>
    <scope>NUCLEOTIDE SEQUENCE [LARGE SCALE GENOMIC DNA]</scope>
    <source>
        <strain evidence="6 7">DSM 161</strain>
    </source>
</reference>
<feature type="signal peptide" evidence="3">
    <location>
        <begin position="1"/>
        <end position="19"/>
    </location>
</feature>
<keyword evidence="7" id="KW-1185">Reference proteome</keyword>
<dbReference type="AlphaFoldDB" id="A0A2S6N1B1"/>
<dbReference type="InterPro" id="IPR034718">
    <property type="entry name" value="RlpA"/>
</dbReference>
<gene>
    <name evidence="3" type="primary">rlpA</name>
    <name evidence="6" type="ORF">CCS01_24455</name>
</gene>
<sequence length="141" mass="15223" precursor="true">MQKYYAIALIATSALLASAQHGALARSASRHHYRHPEPVTPRHTAGWVGETGKASYYSNFYQGRRAANGSRFDQRLLTAAHAWLPFGTKVCVTAPSTGQSVVVTVTDRIYSARRIIDLSAAAARKLGITQRGVAEVSLTPA</sequence>
<keyword evidence="3" id="KW-0732">Signal</keyword>
<evidence type="ECO:0000256" key="3">
    <source>
        <dbReference type="HAMAP-Rule" id="MF_02071"/>
    </source>
</evidence>
<dbReference type="Pfam" id="PF03330">
    <property type="entry name" value="DPBB_1"/>
    <property type="match status" value="1"/>
</dbReference>
<comment type="function">
    <text evidence="3">Lytic transglycosylase with a strong preference for naked glycan strands that lack stem peptides.</text>
</comment>
<organism evidence="6 7">
    <name type="scientific">Rhodopila globiformis</name>
    <name type="common">Rhodopseudomonas globiformis</name>
    <dbReference type="NCBI Taxonomy" id="1071"/>
    <lineage>
        <taxon>Bacteria</taxon>
        <taxon>Pseudomonadati</taxon>
        <taxon>Pseudomonadota</taxon>
        <taxon>Alphaproteobacteria</taxon>
        <taxon>Acetobacterales</taxon>
        <taxon>Acetobacteraceae</taxon>
        <taxon>Rhodopila</taxon>
    </lineage>
</organism>
<dbReference type="GO" id="GO:0000270">
    <property type="term" value="P:peptidoglycan metabolic process"/>
    <property type="evidence" value="ECO:0007669"/>
    <property type="project" value="UniProtKB-UniRule"/>
</dbReference>
<dbReference type="PANTHER" id="PTHR34183:SF8">
    <property type="entry name" value="ENDOLYTIC PEPTIDOGLYCAN TRANSGLYCOSYLASE RLPA-RELATED"/>
    <property type="match status" value="1"/>
</dbReference>
<keyword evidence="1 3" id="KW-0456">Lyase</keyword>
<dbReference type="EMBL" id="NHRY01000244">
    <property type="protein sequence ID" value="PPQ28402.1"/>
    <property type="molecule type" value="Genomic_DNA"/>
</dbReference>
<evidence type="ECO:0000313" key="6">
    <source>
        <dbReference type="EMBL" id="PPQ28402.1"/>
    </source>
</evidence>
<evidence type="ECO:0000256" key="1">
    <source>
        <dbReference type="ARBA" id="ARBA00023239"/>
    </source>
</evidence>
<dbReference type="GO" id="GO:0071555">
    <property type="term" value="P:cell wall organization"/>
    <property type="evidence" value="ECO:0007669"/>
    <property type="project" value="UniProtKB-KW"/>
</dbReference>